<feature type="transmembrane region" description="Helical" evidence="1">
    <location>
        <begin position="239"/>
        <end position="257"/>
    </location>
</feature>
<sequence length="454" mass="47878">MVSWWCASSASDRITRVARSPANVLSYDQAPPLHLPLRFFLTAPLFGMLAGVLMLVRGGGVLASRWTGEALAVTHCLTAGFMLQVMLGALVQFLPVGAGVALPGQRRLVPLVHGIITLGALSLVAAFLNAGTWAFLVAGICLALGVGAFAVAGLIALRQRLALVGTVGALHLTLPALVVTLVLGVWLVSGLAGLASPPVILVTTLHAGWGLFGWAGGLLVGVSLVVVPMFQLTPSYPSWIVRGLAPLLTVLLLAWTGRVVWGDAEAGQGAGAIFALLLGAAALGFCLATLGLQRRSRRPWGDPTQRFWRLGLLGLALAAALWGVGEATGLGRERLPLWVGILALAGGFVPVICGMLYKIVPFLIWLDLQNRGRGRVIPPNMKRLLPESGMLRHLNVHLVALALLLMAPLQPQWLALPAGALLLAAFAVLALNLLGALRLYRSERRRMDETLAAT</sequence>
<dbReference type="KEGG" id="otr:OTERR_08300"/>
<dbReference type="AlphaFoldDB" id="A0A5C1E5U6"/>
<gene>
    <name evidence="2" type="ORF">OTERR_08300</name>
</gene>
<evidence type="ECO:0000256" key="1">
    <source>
        <dbReference type="SAM" id="Phobius"/>
    </source>
</evidence>
<proteinExistence type="predicted"/>
<feature type="transmembrane region" description="Helical" evidence="1">
    <location>
        <begin position="134"/>
        <end position="157"/>
    </location>
</feature>
<dbReference type="Proteomes" id="UP000323671">
    <property type="component" value="Chromosome"/>
</dbReference>
<feature type="transmembrane region" description="Helical" evidence="1">
    <location>
        <begin position="413"/>
        <end position="437"/>
    </location>
</feature>
<accession>A0A5C1E5U6</accession>
<keyword evidence="3" id="KW-1185">Reference proteome</keyword>
<evidence type="ECO:0000313" key="3">
    <source>
        <dbReference type="Proteomes" id="UP000323671"/>
    </source>
</evidence>
<feature type="transmembrane region" description="Helical" evidence="1">
    <location>
        <begin position="169"/>
        <end position="195"/>
    </location>
</feature>
<feature type="transmembrane region" description="Helical" evidence="1">
    <location>
        <begin position="108"/>
        <end position="128"/>
    </location>
</feature>
<feature type="transmembrane region" description="Helical" evidence="1">
    <location>
        <begin position="39"/>
        <end position="60"/>
    </location>
</feature>
<keyword evidence="1" id="KW-1133">Transmembrane helix</keyword>
<organism evidence="2 3">
    <name type="scientific">Oryzomicrobium terrae</name>
    <dbReference type="NCBI Taxonomy" id="1735038"/>
    <lineage>
        <taxon>Bacteria</taxon>
        <taxon>Pseudomonadati</taxon>
        <taxon>Pseudomonadota</taxon>
        <taxon>Betaproteobacteria</taxon>
        <taxon>Rhodocyclales</taxon>
        <taxon>Rhodocyclaceae</taxon>
        <taxon>Oryzomicrobium</taxon>
    </lineage>
</organism>
<keyword evidence="1" id="KW-0472">Membrane</keyword>
<feature type="transmembrane region" description="Helical" evidence="1">
    <location>
        <begin position="72"/>
        <end position="96"/>
    </location>
</feature>
<name>A0A5C1E5U6_9RHOO</name>
<protein>
    <submittedName>
        <fullName evidence="2">Uncharacterized protein</fullName>
    </submittedName>
</protein>
<feature type="transmembrane region" description="Helical" evidence="1">
    <location>
        <begin position="337"/>
        <end position="368"/>
    </location>
</feature>
<feature type="transmembrane region" description="Helical" evidence="1">
    <location>
        <begin position="307"/>
        <end position="325"/>
    </location>
</feature>
<keyword evidence="1" id="KW-0812">Transmembrane</keyword>
<feature type="transmembrane region" description="Helical" evidence="1">
    <location>
        <begin position="269"/>
        <end position="292"/>
    </location>
</feature>
<feature type="transmembrane region" description="Helical" evidence="1">
    <location>
        <begin position="207"/>
        <end position="227"/>
    </location>
</feature>
<reference evidence="2 3" key="1">
    <citation type="submission" date="2017-07" db="EMBL/GenBank/DDBJ databases">
        <title>Complete genome sequence of Oryzomicrobium terrae TPP412.</title>
        <authorList>
            <person name="Chiu L.-W."/>
            <person name="Lo K.-J."/>
            <person name="Tsai Y.-M."/>
            <person name="Lin S.-S."/>
            <person name="Kuo C.-H."/>
            <person name="Liu C.-T."/>
        </authorList>
    </citation>
    <scope>NUCLEOTIDE SEQUENCE [LARGE SCALE GENOMIC DNA]</scope>
    <source>
        <strain evidence="2 3">TPP412</strain>
    </source>
</reference>
<feature type="transmembrane region" description="Helical" evidence="1">
    <location>
        <begin position="389"/>
        <end position="407"/>
    </location>
</feature>
<evidence type="ECO:0000313" key="2">
    <source>
        <dbReference type="EMBL" id="QEL64306.1"/>
    </source>
</evidence>
<dbReference type="EMBL" id="CP022579">
    <property type="protein sequence ID" value="QEL64306.1"/>
    <property type="molecule type" value="Genomic_DNA"/>
</dbReference>